<gene>
    <name evidence="1" type="ORF">BN2476_520116</name>
</gene>
<evidence type="ECO:0000313" key="1">
    <source>
        <dbReference type="EMBL" id="SIT46774.1"/>
    </source>
</evidence>
<reference evidence="1" key="1">
    <citation type="submission" date="2016-12" db="EMBL/GenBank/DDBJ databases">
        <authorList>
            <person name="Moulin L."/>
        </authorList>
    </citation>
    <scope>NUCLEOTIDE SEQUENCE [LARGE SCALE GENOMIC DNA]</scope>
    <source>
        <strain evidence="1">STM 7183</strain>
    </source>
</reference>
<dbReference type="AlphaFoldDB" id="A0A1N7SH70"/>
<name>A0A1N7SH70_9BURK</name>
<organism evidence="1 2">
    <name type="scientific">Paraburkholderia piptadeniae</name>
    <dbReference type="NCBI Taxonomy" id="1701573"/>
    <lineage>
        <taxon>Bacteria</taxon>
        <taxon>Pseudomonadati</taxon>
        <taxon>Pseudomonadota</taxon>
        <taxon>Betaproteobacteria</taxon>
        <taxon>Burkholderiales</taxon>
        <taxon>Burkholderiaceae</taxon>
        <taxon>Paraburkholderia</taxon>
    </lineage>
</organism>
<comment type="caution">
    <text evidence="1">The sequence shown here is derived from an EMBL/GenBank/DDBJ whole genome shotgun (WGS) entry which is preliminary data.</text>
</comment>
<evidence type="ECO:0000313" key="2">
    <source>
        <dbReference type="Proteomes" id="UP000195569"/>
    </source>
</evidence>
<dbReference type="Proteomes" id="UP000195569">
    <property type="component" value="Unassembled WGS sequence"/>
</dbReference>
<keyword evidence="2" id="KW-1185">Reference proteome</keyword>
<protein>
    <submittedName>
        <fullName evidence="1">Uncharacterized protein</fullName>
    </submittedName>
</protein>
<sequence>MPSRSNRNDVDMRMGFSFDRMRSDAVDGKPVIKRTRKPTRKRDMQCEHLDPWRHSAHIAPFIARKIYVRFVNIKARMRAARLFIAYGGPKNRARPHPAVCARLRRGTPIAELTSDGARFFGGSQPHSLITFFKELTDEQP</sequence>
<proteinExistence type="predicted"/>
<dbReference type="EMBL" id="CYGY02000052">
    <property type="protein sequence ID" value="SIT46774.1"/>
    <property type="molecule type" value="Genomic_DNA"/>
</dbReference>
<accession>A0A1N7SH70</accession>